<feature type="compositionally biased region" description="Basic residues" evidence="6">
    <location>
        <begin position="1"/>
        <end position="12"/>
    </location>
</feature>
<dbReference type="InterPro" id="IPR019002">
    <property type="entry name" value="Ribosome_biogenesis_Nop16"/>
</dbReference>
<comment type="similarity">
    <text evidence="3">Belongs to the NOP16 family.</text>
</comment>
<keyword evidence="8" id="KW-1185">Reference proteome</keyword>
<proteinExistence type="inferred from homology"/>
<evidence type="ECO:0000256" key="5">
    <source>
        <dbReference type="ARBA" id="ARBA00023242"/>
    </source>
</evidence>
<feature type="region of interest" description="Disordered" evidence="6">
    <location>
        <begin position="66"/>
        <end position="85"/>
    </location>
</feature>
<dbReference type="OMA" id="MANPRQK"/>
<dbReference type="PANTHER" id="PTHR13243">
    <property type="entry name" value="HSPC111 PROTEIN-RELATED"/>
    <property type="match status" value="1"/>
</dbReference>
<evidence type="ECO:0000256" key="3">
    <source>
        <dbReference type="ARBA" id="ARBA00008479"/>
    </source>
</evidence>
<accession>A8QCN0</accession>
<dbReference type="STRING" id="425265.A8QCN0"/>
<dbReference type="GO" id="GO:0042273">
    <property type="term" value="P:ribosomal large subunit biogenesis"/>
    <property type="evidence" value="ECO:0007669"/>
    <property type="project" value="TreeGrafter"/>
</dbReference>
<dbReference type="RefSeq" id="XP_001728860.1">
    <property type="nucleotide sequence ID" value="XM_001728808.1"/>
</dbReference>
<comment type="subcellular location">
    <subcellularLocation>
        <location evidence="2">Nucleus</location>
        <location evidence="2">Nucleolus</location>
    </subcellularLocation>
</comment>
<evidence type="ECO:0000256" key="6">
    <source>
        <dbReference type="SAM" id="MobiDB-lite"/>
    </source>
</evidence>
<feature type="compositionally biased region" description="Basic residues" evidence="6">
    <location>
        <begin position="21"/>
        <end position="32"/>
    </location>
</feature>
<gene>
    <name evidence="7" type="ORF">MGL_4027</name>
</gene>
<reference evidence="7 8" key="1">
    <citation type="journal article" date="2007" name="Proc. Natl. Acad. Sci. U.S.A.">
        <title>Dandruff-associated Malassezia genomes reveal convergent and divergent virulence traits shared with plant and human fungal pathogens.</title>
        <authorList>
            <person name="Xu J."/>
            <person name="Saunders C.W."/>
            <person name="Hu P."/>
            <person name="Grant R.A."/>
            <person name="Boekhout T."/>
            <person name="Kuramae E.E."/>
            <person name="Kronstad J.W."/>
            <person name="Deangelis Y.M."/>
            <person name="Reeder N.L."/>
            <person name="Johnstone K.R."/>
            <person name="Leland M."/>
            <person name="Fieno A.M."/>
            <person name="Begley W.M."/>
            <person name="Sun Y."/>
            <person name="Lacey M.P."/>
            <person name="Chaudhary T."/>
            <person name="Keough T."/>
            <person name="Chu L."/>
            <person name="Sears R."/>
            <person name="Yuan B."/>
            <person name="Dawson T.L.Jr."/>
        </authorList>
    </citation>
    <scope>NUCLEOTIDE SEQUENCE [LARGE SCALE GENOMIC DNA]</scope>
    <source>
        <strain evidence="8">ATCC MYA-4612 / CBS 7966</strain>
    </source>
</reference>
<keyword evidence="5" id="KW-0539">Nucleus</keyword>
<protein>
    <recommendedName>
        <fullName evidence="4">Nucleolar protein 16</fullName>
    </recommendedName>
</protein>
<dbReference type="Proteomes" id="UP000008837">
    <property type="component" value="Unassembled WGS sequence"/>
</dbReference>
<dbReference type="AlphaFoldDB" id="A8QCN0"/>
<dbReference type="OrthoDB" id="285729at2759"/>
<dbReference type="InParanoid" id="A8QCN0"/>
<feature type="region of interest" description="Disordered" evidence="6">
    <location>
        <begin position="1"/>
        <end position="37"/>
    </location>
</feature>
<dbReference type="KEGG" id="mgl:MGL_4027"/>
<dbReference type="VEuPathDB" id="FungiDB:MGL_4027"/>
<dbReference type="PANTHER" id="PTHR13243:SF1">
    <property type="entry name" value="NUCLEOLAR PROTEIN 16"/>
    <property type="match status" value="1"/>
</dbReference>
<evidence type="ECO:0000313" key="7">
    <source>
        <dbReference type="EMBL" id="EDP41646.1"/>
    </source>
</evidence>
<sequence>MANPRQRRKMRSGKYSGATKSAKRAQQKRLKRAPTVMGPDVLRENWDSKLTVRQNYAKLGLLPTLSKQSGGLDRNDPYASVSTSSASGIANNERVVDKPRKGMARVIRDDDGRVVDIVEYEDETGKHSMTPWGEQLNADDDVPVSSEGALLPPRLNQGRDSDTVQHLISVHGSDVHAMARDKRRNVWQKTPGEIRRAYVLINRVEILTNQQDPQGKTE</sequence>
<dbReference type="EMBL" id="AAYY01000018">
    <property type="protein sequence ID" value="EDP41646.1"/>
    <property type="molecule type" value="Genomic_DNA"/>
</dbReference>
<comment type="function">
    <text evidence="1">Involved in the biogenesis of the 60S ribosomal subunit.</text>
</comment>
<dbReference type="GO" id="GO:0005730">
    <property type="term" value="C:nucleolus"/>
    <property type="evidence" value="ECO:0007669"/>
    <property type="project" value="UniProtKB-SubCell"/>
</dbReference>
<evidence type="ECO:0000313" key="8">
    <source>
        <dbReference type="Proteomes" id="UP000008837"/>
    </source>
</evidence>
<evidence type="ECO:0000256" key="2">
    <source>
        <dbReference type="ARBA" id="ARBA00004604"/>
    </source>
</evidence>
<organism evidence="7 8">
    <name type="scientific">Malassezia globosa (strain ATCC MYA-4612 / CBS 7966)</name>
    <name type="common">Dandruff-associated fungus</name>
    <dbReference type="NCBI Taxonomy" id="425265"/>
    <lineage>
        <taxon>Eukaryota</taxon>
        <taxon>Fungi</taxon>
        <taxon>Dikarya</taxon>
        <taxon>Basidiomycota</taxon>
        <taxon>Ustilaginomycotina</taxon>
        <taxon>Malasseziomycetes</taxon>
        <taxon>Malasseziales</taxon>
        <taxon>Malasseziaceae</taxon>
        <taxon>Malassezia</taxon>
    </lineage>
</organism>
<evidence type="ECO:0000256" key="1">
    <source>
        <dbReference type="ARBA" id="ARBA00002889"/>
    </source>
</evidence>
<dbReference type="GeneID" id="5853166"/>
<dbReference type="FunCoup" id="A8QCN0">
    <property type="interactions" value="109"/>
</dbReference>
<dbReference type="Pfam" id="PF09420">
    <property type="entry name" value="Nop16"/>
    <property type="match status" value="1"/>
</dbReference>
<evidence type="ECO:0000256" key="4">
    <source>
        <dbReference type="ARBA" id="ARBA00015522"/>
    </source>
</evidence>
<comment type="caution">
    <text evidence="7">The sequence shown here is derived from an EMBL/GenBank/DDBJ whole genome shotgun (WGS) entry which is preliminary data.</text>
</comment>
<name>A8QCN0_MALGO</name>